<organism evidence="3 4">
    <name type="scientific">Saccharopolyspora rosea</name>
    <dbReference type="NCBI Taxonomy" id="524884"/>
    <lineage>
        <taxon>Bacteria</taxon>
        <taxon>Bacillati</taxon>
        <taxon>Actinomycetota</taxon>
        <taxon>Actinomycetes</taxon>
        <taxon>Pseudonocardiales</taxon>
        <taxon>Pseudonocardiaceae</taxon>
        <taxon>Saccharopolyspora</taxon>
    </lineage>
</organism>
<evidence type="ECO:0000313" key="3">
    <source>
        <dbReference type="EMBL" id="MFD0921326.1"/>
    </source>
</evidence>
<accession>A0ABW3FXN6</accession>
<name>A0ABW3FXN6_9PSEU</name>
<sequence length="94" mass="10625">MDPALIGSIFAGITGLATVITGYLINRQKVRTDLVSADVDQVEAELADLRDRFEIALAHVYELRSAMGAHELHVPELPDELTLRRRRKTGWERR</sequence>
<evidence type="ECO:0000256" key="2">
    <source>
        <dbReference type="SAM" id="Phobius"/>
    </source>
</evidence>
<feature type="transmembrane region" description="Helical" evidence="2">
    <location>
        <begin position="6"/>
        <end position="25"/>
    </location>
</feature>
<feature type="coiled-coil region" evidence="1">
    <location>
        <begin position="32"/>
        <end position="59"/>
    </location>
</feature>
<keyword evidence="1" id="KW-0175">Coiled coil</keyword>
<evidence type="ECO:0000313" key="4">
    <source>
        <dbReference type="Proteomes" id="UP001597018"/>
    </source>
</evidence>
<dbReference type="EMBL" id="JBHTIW010000012">
    <property type="protein sequence ID" value="MFD0921326.1"/>
    <property type="molecule type" value="Genomic_DNA"/>
</dbReference>
<keyword evidence="2" id="KW-1133">Transmembrane helix</keyword>
<comment type="caution">
    <text evidence="3">The sequence shown here is derived from an EMBL/GenBank/DDBJ whole genome shotgun (WGS) entry which is preliminary data.</text>
</comment>
<keyword evidence="2" id="KW-0812">Transmembrane</keyword>
<keyword evidence="2" id="KW-0472">Membrane</keyword>
<keyword evidence="4" id="KW-1185">Reference proteome</keyword>
<proteinExistence type="predicted"/>
<gene>
    <name evidence="3" type="ORF">ACFQ16_16395</name>
</gene>
<protein>
    <submittedName>
        <fullName evidence="3">Uncharacterized protein</fullName>
    </submittedName>
</protein>
<evidence type="ECO:0000256" key="1">
    <source>
        <dbReference type="SAM" id="Coils"/>
    </source>
</evidence>
<reference evidence="4" key="1">
    <citation type="journal article" date="2019" name="Int. J. Syst. Evol. Microbiol.">
        <title>The Global Catalogue of Microorganisms (GCM) 10K type strain sequencing project: providing services to taxonomists for standard genome sequencing and annotation.</title>
        <authorList>
            <consortium name="The Broad Institute Genomics Platform"/>
            <consortium name="The Broad Institute Genome Sequencing Center for Infectious Disease"/>
            <person name="Wu L."/>
            <person name="Ma J."/>
        </authorList>
    </citation>
    <scope>NUCLEOTIDE SEQUENCE [LARGE SCALE GENOMIC DNA]</scope>
    <source>
        <strain evidence="4">CCUG 56401</strain>
    </source>
</reference>
<dbReference type="RefSeq" id="WP_263253076.1">
    <property type="nucleotide sequence ID" value="NZ_BAABLT010000010.1"/>
</dbReference>
<dbReference type="Proteomes" id="UP001597018">
    <property type="component" value="Unassembled WGS sequence"/>
</dbReference>